<dbReference type="Proteomes" id="UP000789901">
    <property type="component" value="Unassembled WGS sequence"/>
</dbReference>
<accession>A0ABN7V661</accession>
<dbReference type="EMBL" id="CAJVQB010009448">
    <property type="protein sequence ID" value="CAG8730255.1"/>
    <property type="molecule type" value="Genomic_DNA"/>
</dbReference>
<keyword evidence="1" id="KW-0472">Membrane</keyword>
<keyword evidence="1" id="KW-1133">Transmembrane helix</keyword>
<dbReference type="SUPFAM" id="SSF142433">
    <property type="entry name" value="CinA-like"/>
    <property type="match status" value="1"/>
</dbReference>
<evidence type="ECO:0000256" key="1">
    <source>
        <dbReference type="SAM" id="Phobius"/>
    </source>
</evidence>
<comment type="caution">
    <text evidence="3">The sequence shown here is derived from an EMBL/GenBank/DDBJ whole genome shotgun (WGS) entry which is preliminary data.</text>
</comment>
<dbReference type="NCBIfam" id="TIGR00199">
    <property type="entry name" value="PncC_domain"/>
    <property type="match status" value="1"/>
</dbReference>
<evidence type="ECO:0000313" key="3">
    <source>
        <dbReference type="EMBL" id="CAG8730255.1"/>
    </source>
</evidence>
<gene>
    <name evidence="3" type="ORF">GMARGA_LOCUS14329</name>
</gene>
<dbReference type="Pfam" id="PF02464">
    <property type="entry name" value="CinA"/>
    <property type="match status" value="1"/>
</dbReference>
<sequence length="245" mass="27054">MGNMQNLVQKLKKSSYLVTTIESCTGGLVANLITDVSGSSKVFWGGRVVYDNEAKIALGVLPSILESYGAASQETAFSLAENGLIELQKSSKARSKHTICVATTGLAERDEENRNFGGVCWIGIASNCNPTFVERVDAPPQLSRKETKLLFARRALELLEIIYTIVTNGEIEDVPFTCPENHDYKSPNIRKACFVRSTNLVCMWLFVGFATLWEVSGYFGIVSKVEDLEYTFLAHEPEERAPLAV</sequence>
<dbReference type="Gene3D" id="3.90.950.20">
    <property type="entry name" value="CinA-like"/>
    <property type="match status" value="1"/>
</dbReference>
<feature type="transmembrane region" description="Helical" evidence="1">
    <location>
        <begin position="200"/>
        <end position="221"/>
    </location>
</feature>
<evidence type="ECO:0000313" key="4">
    <source>
        <dbReference type="Proteomes" id="UP000789901"/>
    </source>
</evidence>
<reference evidence="3 4" key="1">
    <citation type="submission" date="2021-06" db="EMBL/GenBank/DDBJ databases">
        <authorList>
            <person name="Kallberg Y."/>
            <person name="Tangrot J."/>
            <person name="Rosling A."/>
        </authorList>
    </citation>
    <scope>NUCLEOTIDE SEQUENCE [LARGE SCALE GENOMIC DNA]</scope>
    <source>
        <strain evidence="3 4">120-4 pot B 10/14</strain>
    </source>
</reference>
<feature type="domain" description="CinA C-terminal" evidence="2">
    <location>
        <begin position="5"/>
        <end position="160"/>
    </location>
</feature>
<evidence type="ECO:0000259" key="2">
    <source>
        <dbReference type="Pfam" id="PF02464"/>
    </source>
</evidence>
<dbReference type="InterPro" id="IPR008136">
    <property type="entry name" value="CinA_C"/>
</dbReference>
<protein>
    <submittedName>
        <fullName evidence="3">31803_t:CDS:1</fullName>
    </submittedName>
</protein>
<dbReference type="InterPro" id="IPR036653">
    <property type="entry name" value="CinA-like_C"/>
</dbReference>
<organism evidence="3 4">
    <name type="scientific">Gigaspora margarita</name>
    <dbReference type="NCBI Taxonomy" id="4874"/>
    <lineage>
        <taxon>Eukaryota</taxon>
        <taxon>Fungi</taxon>
        <taxon>Fungi incertae sedis</taxon>
        <taxon>Mucoromycota</taxon>
        <taxon>Glomeromycotina</taxon>
        <taxon>Glomeromycetes</taxon>
        <taxon>Diversisporales</taxon>
        <taxon>Gigasporaceae</taxon>
        <taxon>Gigaspora</taxon>
    </lineage>
</organism>
<name>A0ABN7V661_GIGMA</name>
<proteinExistence type="predicted"/>
<keyword evidence="4" id="KW-1185">Reference proteome</keyword>
<keyword evidence="1" id="KW-0812">Transmembrane</keyword>